<keyword evidence="2" id="KW-0472">Membrane</keyword>
<dbReference type="InterPro" id="IPR055767">
    <property type="entry name" value="DUF7343"/>
</dbReference>
<feature type="transmembrane region" description="Helical" evidence="2">
    <location>
        <begin position="41"/>
        <end position="59"/>
    </location>
</feature>
<dbReference type="EMBL" id="JAOPJZ010000031">
    <property type="protein sequence ID" value="MCU4754159.1"/>
    <property type="molecule type" value="Genomic_DNA"/>
</dbReference>
<protein>
    <submittedName>
        <fullName evidence="4">Winged helix-turn-helix transcriptional regulator</fullName>
    </submittedName>
</protein>
<accession>A0AAP2ZDW7</accession>
<dbReference type="Pfam" id="PF24034">
    <property type="entry name" value="DUF7343"/>
    <property type="match status" value="1"/>
</dbReference>
<evidence type="ECO:0000259" key="3">
    <source>
        <dbReference type="Pfam" id="PF24034"/>
    </source>
</evidence>
<dbReference type="AlphaFoldDB" id="A0AAP2ZDW7"/>
<gene>
    <name evidence="4" type="ORF">OB919_19610</name>
</gene>
<dbReference type="Proteomes" id="UP001321047">
    <property type="component" value="Unassembled WGS sequence"/>
</dbReference>
<organism evidence="4 5">
    <name type="scientific">Natronosalvus hydrolyticus</name>
    <dbReference type="NCBI Taxonomy" id="2979988"/>
    <lineage>
        <taxon>Archaea</taxon>
        <taxon>Methanobacteriati</taxon>
        <taxon>Methanobacteriota</taxon>
        <taxon>Stenosarchaea group</taxon>
        <taxon>Halobacteria</taxon>
        <taxon>Halobacteriales</taxon>
        <taxon>Natrialbaceae</taxon>
        <taxon>Natronosalvus</taxon>
    </lineage>
</organism>
<evidence type="ECO:0000256" key="2">
    <source>
        <dbReference type="SAM" id="Phobius"/>
    </source>
</evidence>
<dbReference type="Gene3D" id="1.10.10.10">
    <property type="entry name" value="Winged helix-like DNA-binding domain superfamily/Winged helix DNA-binding domain"/>
    <property type="match status" value="1"/>
</dbReference>
<sequence length="162" mass="18211">MNSTQITGVFLLENAWVWIDVTRFFALPSEFILQTDRRSHFAALVGIMVLAVLAGSLHVKKRLTRTKSEDSGYTDQQSVKTDRELVCSLIRDNGGRMKQSAIVDSVDWSKAKVSRLLSELENDGQVTKLRLGRENLVCIRGHEPQLSRSSDSSTPSEMKRTD</sequence>
<feature type="domain" description="DUF7343" evidence="3">
    <location>
        <begin position="81"/>
        <end position="139"/>
    </location>
</feature>
<evidence type="ECO:0000313" key="5">
    <source>
        <dbReference type="Proteomes" id="UP001321047"/>
    </source>
</evidence>
<name>A0AAP2ZDW7_9EURY</name>
<evidence type="ECO:0000256" key="1">
    <source>
        <dbReference type="SAM" id="MobiDB-lite"/>
    </source>
</evidence>
<dbReference type="InterPro" id="IPR036388">
    <property type="entry name" value="WH-like_DNA-bd_sf"/>
</dbReference>
<dbReference type="RefSeq" id="WP_342810461.1">
    <property type="nucleotide sequence ID" value="NZ_JAOPJZ010000031.1"/>
</dbReference>
<feature type="region of interest" description="Disordered" evidence="1">
    <location>
        <begin position="142"/>
        <end position="162"/>
    </location>
</feature>
<keyword evidence="5" id="KW-1185">Reference proteome</keyword>
<proteinExistence type="predicted"/>
<feature type="compositionally biased region" description="Polar residues" evidence="1">
    <location>
        <begin position="146"/>
        <end position="156"/>
    </location>
</feature>
<evidence type="ECO:0000313" key="4">
    <source>
        <dbReference type="EMBL" id="MCU4754159.1"/>
    </source>
</evidence>
<keyword evidence="2" id="KW-1133">Transmembrane helix</keyword>
<comment type="caution">
    <text evidence="4">The sequence shown here is derived from an EMBL/GenBank/DDBJ whole genome shotgun (WGS) entry which is preliminary data.</text>
</comment>
<keyword evidence="2" id="KW-0812">Transmembrane</keyword>
<dbReference type="InterPro" id="IPR036390">
    <property type="entry name" value="WH_DNA-bd_sf"/>
</dbReference>
<reference evidence="4 5" key="1">
    <citation type="submission" date="2022-09" db="EMBL/GenBank/DDBJ databases">
        <title>Enrichment on poylsaccharides allowed isolation of novel metabolic and taxonomic groups of Haloarchaea.</title>
        <authorList>
            <person name="Sorokin D.Y."/>
            <person name="Elcheninov A.G."/>
            <person name="Khizhniak T.V."/>
            <person name="Kolganova T.V."/>
            <person name="Kublanov I.V."/>
        </authorList>
    </citation>
    <scope>NUCLEOTIDE SEQUENCE [LARGE SCALE GENOMIC DNA]</scope>
    <source>
        <strain evidence="4 5">AArc-curdl1</strain>
    </source>
</reference>
<dbReference type="SUPFAM" id="SSF46785">
    <property type="entry name" value="Winged helix' DNA-binding domain"/>
    <property type="match status" value="1"/>
</dbReference>